<sequence length="145" mass="17078">MVYYEHFFEHDHSQKVAPLFKSVLLVFFSLLVLIIFTFFIYPSALYFPYTYLIIGVTGAFPFFYLIITKPHLAAKLLKAGIFNIFLFLSFELTALSLDQWRFPGQYIGHIQLFGLQFPFEEFIFWIVLGTPIILAYYELFVDDGR</sequence>
<keyword evidence="1" id="KW-1133">Transmembrane helix</keyword>
<dbReference type="AlphaFoldDB" id="A0A2M7VCZ5"/>
<feature type="transmembrane region" description="Helical" evidence="1">
    <location>
        <begin position="47"/>
        <end position="67"/>
    </location>
</feature>
<gene>
    <name evidence="2" type="ORF">COX77_05045</name>
</gene>
<keyword evidence="1" id="KW-0812">Transmembrane</keyword>
<keyword evidence="1" id="KW-0472">Membrane</keyword>
<evidence type="ECO:0000313" key="2">
    <source>
        <dbReference type="EMBL" id="PIZ98281.1"/>
    </source>
</evidence>
<reference evidence="3" key="1">
    <citation type="submission" date="2017-09" db="EMBL/GenBank/DDBJ databases">
        <title>Depth-based differentiation of microbial function through sediment-hosted aquifers and enrichment of novel symbionts in the deep terrestrial subsurface.</title>
        <authorList>
            <person name="Probst A.J."/>
            <person name="Ladd B."/>
            <person name="Jarett J.K."/>
            <person name="Geller-Mcgrath D.E."/>
            <person name="Sieber C.M.K."/>
            <person name="Emerson J.B."/>
            <person name="Anantharaman K."/>
            <person name="Thomas B.C."/>
            <person name="Malmstrom R."/>
            <person name="Stieglmeier M."/>
            <person name="Klingl A."/>
            <person name="Woyke T."/>
            <person name="Ryan C.M."/>
            <person name="Banfield J.F."/>
        </authorList>
    </citation>
    <scope>NUCLEOTIDE SEQUENCE [LARGE SCALE GENOMIC DNA]</scope>
</reference>
<dbReference type="EMBL" id="PFPO01000097">
    <property type="protein sequence ID" value="PIZ98281.1"/>
    <property type="molecule type" value="Genomic_DNA"/>
</dbReference>
<dbReference type="Proteomes" id="UP000230405">
    <property type="component" value="Unassembled WGS sequence"/>
</dbReference>
<organism evidence="2 3">
    <name type="scientific">Candidatus Komeilibacteria bacterium CG_4_10_14_0_2_um_filter_37_10</name>
    <dbReference type="NCBI Taxonomy" id="1974470"/>
    <lineage>
        <taxon>Bacteria</taxon>
        <taxon>Candidatus Komeiliibacteriota</taxon>
    </lineage>
</organism>
<proteinExistence type="predicted"/>
<feature type="transmembrane region" description="Helical" evidence="1">
    <location>
        <begin position="23"/>
        <end position="41"/>
    </location>
</feature>
<evidence type="ECO:0000313" key="3">
    <source>
        <dbReference type="Proteomes" id="UP000230405"/>
    </source>
</evidence>
<protein>
    <recommendedName>
        <fullName evidence="4">Lycopene cyclase domain-containing protein</fullName>
    </recommendedName>
</protein>
<comment type="caution">
    <text evidence="2">The sequence shown here is derived from an EMBL/GenBank/DDBJ whole genome shotgun (WGS) entry which is preliminary data.</text>
</comment>
<name>A0A2M7VCZ5_9BACT</name>
<evidence type="ECO:0000256" key="1">
    <source>
        <dbReference type="SAM" id="Phobius"/>
    </source>
</evidence>
<accession>A0A2M7VCZ5</accession>
<evidence type="ECO:0008006" key="4">
    <source>
        <dbReference type="Google" id="ProtNLM"/>
    </source>
</evidence>
<feature type="transmembrane region" description="Helical" evidence="1">
    <location>
        <begin position="79"/>
        <end position="97"/>
    </location>
</feature>
<feature type="transmembrane region" description="Helical" evidence="1">
    <location>
        <begin position="122"/>
        <end position="141"/>
    </location>
</feature>